<dbReference type="InterPro" id="IPR011990">
    <property type="entry name" value="TPR-like_helical_dom_sf"/>
</dbReference>
<dbReference type="EMBL" id="BQFW01000010">
    <property type="protein sequence ID" value="GJJ75077.1"/>
    <property type="molecule type" value="Genomic_DNA"/>
</dbReference>
<reference evidence="5" key="2">
    <citation type="journal article" date="2022" name="Microbiol. Resour. Announc.">
        <title>Whole-Genome Sequence of Entomortierella parvispora E1425, a Mucoromycotan Fungus Associated with Burkholderiaceae-Related Endosymbiotic Bacteria.</title>
        <authorList>
            <person name="Herlambang A."/>
            <person name="Guo Y."/>
            <person name="Takashima Y."/>
            <person name="Narisawa K."/>
            <person name="Ohta H."/>
            <person name="Nishizawa T."/>
        </authorList>
    </citation>
    <scope>NUCLEOTIDE SEQUENCE</scope>
    <source>
        <strain evidence="5">E1425</strain>
    </source>
</reference>
<dbReference type="AlphaFoldDB" id="A0A9P3HEY1"/>
<proteinExistence type="inferred from homology"/>
<dbReference type="GO" id="GO:0051301">
    <property type="term" value="P:cell division"/>
    <property type="evidence" value="ECO:0007669"/>
    <property type="project" value="TreeGrafter"/>
</dbReference>
<dbReference type="SMART" id="SM00028">
    <property type="entry name" value="TPR"/>
    <property type="match status" value="6"/>
</dbReference>
<comment type="similarity">
    <text evidence="2">Belongs to the APC3/CDC27 family.</text>
</comment>
<sequence>MDYALELSPLEQTLEGLICHADLQDDYATATWLAEQLFALLTDETRLWTQREHGYYRLAKSLFRQQKYSEVRKLIAYGGDVQMLATSIRCRFKLALSCYHLKLFVEAGSVVESLLNLMPADQCLPIGHLDSNAMFETFFSQNKSLDVISKPIAGRLEPSLQSIVDEEVESKGAISRSGILHTHTAPMSQPALPRGLTISSSSSSTSGVNTTTGRTTVKRGNAANARRTFERAQSSNSVLGSKDKVGLKKSLGRSSTSANLIQKPTLLKSTQQQPQKLAAIIASVQESSNQSSSSPPASLTQSPSSATPPLLGSTDRTAWALHETSELIKHMAGPYALLCKNEFSESEIGLQKLPPRLMNSPWVLRQLAKCRFGLSDYKQAIKYFEVAFEKGWSVEDTGLYSTCFWQLRRPFELAKLSMDAEDLDFRSPETCCVVGNKFSLKGDHATALKYFKRAIFVDRLFTYAYTLAGHEFLELEELEEAGKHFQSAIANDPRHYNAWYGLGLVEERLQKYEYALVRFRNASHLSPRTSIIVQAMARTHERLKRYSDALQAYGEALVLDPKNPMAGYQRAKILYELERFDEADKQLAEVEKLAPDVNVYLLQGRVKISLGEKEPALRYFGLVQTLDVHKRVKNLQKLVDRAMEL</sequence>
<reference evidence="5" key="1">
    <citation type="submission" date="2021-11" db="EMBL/GenBank/DDBJ databases">
        <authorList>
            <person name="Herlambang A."/>
            <person name="Guo Y."/>
            <person name="Takashima Y."/>
            <person name="Nishizawa T."/>
        </authorList>
    </citation>
    <scope>NUCLEOTIDE SEQUENCE</scope>
    <source>
        <strain evidence="5">E1425</strain>
    </source>
</reference>
<evidence type="ECO:0000313" key="5">
    <source>
        <dbReference type="EMBL" id="GJJ75077.1"/>
    </source>
</evidence>
<dbReference type="Pfam" id="PF13432">
    <property type="entry name" value="TPR_16"/>
    <property type="match status" value="1"/>
</dbReference>
<feature type="repeat" description="TPR" evidence="3">
    <location>
        <begin position="530"/>
        <end position="563"/>
    </location>
</feature>
<keyword evidence="6" id="KW-1185">Reference proteome</keyword>
<keyword evidence="1 3" id="KW-0802">TPR repeat</keyword>
<evidence type="ECO:0000313" key="6">
    <source>
        <dbReference type="Proteomes" id="UP000827284"/>
    </source>
</evidence>
<feature type="repeat" description="TPR" evidence="3">
    <location>
        <begin position="462"/>
        <end position="495"/>
    </location>
</feature>
<dbReference type="GO" id="GO:0005680">
    <property type="term" value="C:anaphase-promoting complex"/>
    <property type="evidence" value="ECO:0007669"/>
    <property type="project" value="TreeGrafter"/>
</dbReference>
<feature type="region of interest" description="Disordered" evidence="4">
    <location>
        <begin position="184"/>
        <end position="256"/>
    </location>
</feature>
<dbReference type="InterPro" id="IPR019734">
    <property type="entry name" value="TPR_rpt"/>
</dbReference>
<organism evidence="5 6">
    <name type="scientific">Entomortierella parvispora</name>
    <dbReference type="NCBI Taxonomy" id="205924"/>
    <lineage>
        <taxon>Eukaryota</taxon>
        <taxon>Fungi</taxon>
        <taxon>Fungi incertae sedis</taxon>
        <taxon>Mucoromycota</taxon>
        <taxon>Mortierellomycotina</taxon>
        <taxon>Mortierellomycetes</taxon>
        <taxon>Mortierellales</taxon>
        <taxon>Mortierellaceae</taxon>
        <taxon>Entomortierella</taxon>
    </lineage>
</organism>
<dbReference type="GO" id="GO:0005737">
    <property type="term" value="C:cytoplasm"/>
    <property type="evidence" value="ECO:0007669"/>
    <property type="project" value="TreeGrafter"/>
</dbReference>
<evidence type="ECO:0000256" key="4">
    <source>
        <dbReference type="SAM" id="MobiDB-lite"/>
    </source>
</evidence>
<comment type="caution">
    <text evidence="5">The sequence shown here is derived from an EMBL/GenBank/DDBJ whole genome shotgun (WGS) entry which is preliminary data.</text>
</comment>
<dbReference type="PANTHER" id="PTHR12558">
    <property type="entry name" value="CELL DIVISION CYCLE 16,23,27"/>
    <property type="match status" value="1"/>
</dbReference>
<evidence type="ECO:0000256" key="3">
    <source>
        <dbReference type="PROSITE-ProRule" id="PRU00339"/>
    </source>
</evidence>
<name>A0A9P3HEY1_9FUNG</name>
<dbReference type="Gene3D" id="1.25.40.10">
    <property type="entry name" value="Tetratricopeptide repeat domain"/>
    <property type="match status" value="4"/>
</dbReference>
<gene>
    <name evidence="5" type="ORF">EMPS_07435</name>
</gene>
<dbReference type="Proteomes" id="UP000827284">
    <property type="component" value="Unassembled WGS sequence"/>
</dbReference>
<dbReference type="GO" id="GO:0016567">
    <property type="term" value="P:protein ubiquitination"/>
    <property type="evidence" value="ECO:0007669"/>
    <property type="project" value="TreeGrafter"/>
</dbReference>
<accession>A0A9P3HEY1</accession>
<dbReference type="PANTHER" id="PTHR12558:SF13">
    <property type="entry name" value="CELL DIVISION CYCLE PROTEIN 27 HOMOLOG"/>
    <property type="match status" value="1"/>
</dbReference>
<feature type="compositionally biased region" description="Low complexity" evidence="4">
    <location>
        <begin position="287"/>
        <end position="310"/>
    </location>
</feature>
<evidence type="ECO:0000256" key="2">
    <source>
        <dbReference type="ARBA" id="ARBA00038210"/>
    </source>
</evidence>
<feature type="compositionally biased region" description="Low complexity" evidence="4">
    <location>
        <begin position="197"/>
        <end position="215"/>
    </location>
</feature>
<feature type="region of interest" description="Disordered" evidence="4">
    <location>
        <begin position="283"/>
        <end position="313"/>
    </location>
</feature>
<dbReference type="Pfam" id="PF14559">
    <property type="entry name" value="TPR_19"/>
    <property type="match status" value="1"/>
</dbReference>
<evidence type="ECO:0000256" key="1">
    <source>
        <dbReference type="ARBA" id="ARBA00022803"/>
    </source>
</evidence>
<protein>
    <submittedName>
        <fullName evidence="5">Anaphase-promoting complex subunit 3</fullName>
    </submittedName>
</protein>
<dbReference type="OrthoDB" id="10248520at2759"/>
<feature type="repeat" description="TPR" evidence="3">
    <location>
        <begin position="496"/>
        <end position="529"/>
    </location>
</feature>
<dbReference type="SUPFAM" id="SSF48452">
    <property type="entry name" value="TPR-like"/>
    <property type="match status" value="2"/>
</dbReference>
<dbReference type="PROSITE" id="PS50005">
    <property type="entry name" value="TPR"/>
    <property type="match status" value="3"/>
</dbReference>
<dbReference type="GO" id="GO:0007091">
    <property type="term" value="P:metaphase/anaphase transition of mitotic cell cycle"/>
    <property type="evidence" value="ECO:0007669"/>
    <property type="project" value="TreeGrafter"/>
</dbReference>
<dbReference type="GO" id="GO:0031145">
    <property type="term" value="P:anaphase-promoting complex-dependent catabolic process"/>
    <property type="evidence" value="ECO:0007669"/>
    <property type="project" value="TreeGrafter"/>
</dbReference>